<dbReference type="FunFam" id="3.40.50.300:FF:000011">
    <property type="entry name" value="Putative ABC transporter ATP-binding component"/>
    <property type="match status" value="1"/>
</dbReference>
<dbReference type="InterPro" id="IPR003593">
    <property type="entry name" value="AAA+_ATPase"/>
</dbReference>
<dbReference type="PROSITE" id="PS00211">
    <property type="entry name" value="ABC_TRANSPORTER_1"/>
    <property type="match status" value="2"/>
</dbReference>
<evidence type="ECO:0000256" key="4">
    <source>
        <dbReference type="ARBA" id="ARBA00049360"/>
    </source>
</evidence>
<evidence type="ECO:0000256" key="2">
    <source>
        <dbReference type="ARBA" id="ARBA00022741"/>
    </source>
</evidence>
<dbReference type="InterPro" id="IPR032781">
    <property type="entry name" value="ABC_tran_Xtn"/>
</dbReference>
<dbReference type="CDD" id="cd03221">
    <property type="entry name" value="ABCF_EF-3"/>
    <property type="match status" value="2"/>
</dbReference>
<comment type="caution">
    <text evidence="8">The sequence shown here is derived from an EMBL/GenBank/DDBJ whole genome shotgun (WGS) entry which is preliminary data.</text>
</comment>
<dbReference type="PANTHER" id="PTHR42855:SF2">
    <property type="entry name" value="DRUG RESISTANCE ABC TRANSPORTER,ATP-BINDING PROTEIN"/>
    <property type="match status" value="1"/>
</dbReference>
<dbReference type="AlphaFoldDB" id="A0A4S4NJH5"/>
<protein>
    <submittedName>
        <fullName evidence="8">ABC transporter ATP-binding protein</fullName>
    </submittedName>
</protein>
<dbReference type="OrthoDB" id="1521973at2"/>
<feature type="domain" description="ABC transporter" evidence="7">
    <location>
        <begin position="328"/>
        <end position="549"/>
    </location>
</feature>
<dbReference type="PROSITE" id="PS50893">
    <property type="entry name" value="ABC_TRANSPORTER_2"/>
    <property type="match status" value="2"/>
</dbReference>
<dbReference type="Proteomes" id="UP000308528">
    <property type="component" value="Unassembled WGS sequence"/>
</dbReference>
<dbReference type="PANTHER" id="PTHR42855">
    <property type="entry name" value="ABC TRANSPORTER ATP-BINDING SUBUNIT"/>
    <property type="match status" value="1"/>
</dbReference>
<feature type="domain" description="ABC transporter" evidence="7">
    <location>
        <begin position="2"/>
        <end position="260"/>
    </location>
</feature>
<feature type="region of interest" description="Disordered" evidence="6">
    <location>
        <begin position="540"/>
        <end position="575"/>
    </location>
</feature>
<dbReference type="Pfam" id="PF16326">
    <property type="entry name" value="ABC_tran_CTD"/>
    <property type="match status" value="1"/>
</dbReference>
<evidence type="ECO:0000256" key="5">
    <source>
        <dbReference type="ARBA" id="ARBA00061478"/>
    </source>
</evidence>
<sequence>MLSATGIYQQYGDRILFDRVTFTIGTRDKVGLVGRNGAGKSTMLKIIAGDVSPDEGKVHRESGSTLGFLHQEMDLPSGHTVMEETLTAFAHIQEMEDRLEELNREMEVRTDYTSDSYASMLEEFTHLTERFALVGGITMEAEAERVLKGLGFQQKDFARQTTEFSGGWQMRIELAKMLLQRPDYLLLDEPTNHLDIESIIWLENWLSSYSGAVITISHDRQFLDNVTNRTLEIELGKVYDYKAGYSKYVELQAERREKAEAAYLNQQKVIADKERTISRFMAKATKTKMAQSMQKQLDKIERIELDETNTAVMNLRFPPAPRSGAITLLARGITKTYGKLNVLRGVDLKVDRGDRVAFVGQNGQGKTTLAKILIGKIPATAGEVELGHNVSVGYYAQNQSDALDGNKTLLETMEEASPPEMRTRLRSVLGAFLFSGEDQDKKVMVLSGGERARLALACMLLRPFNLLVLDEPTNHLDMASKDMLKSALMEYDGTLLVVSHDREFLAGLTDRTVEFRDHQLYEHLGDVNTFLEKRQLTDMRSVELEKPKNGTPDAAPAPRTPLDNDERRRLQKEVGTAERKIERLEQEIEKIHLKMADPTFYEDTGRVEKTTAELKRKQEQLDEVMEAWETASFQLGE</sequence>
<dbReference type="Gene3D" id="3.40.50.300">
    <property type="entry name" value="P-loop containing nucleotide triphosphate hydrolases"/>
    <property type="match status" value="2"/>
</dbReference>
<reference evidence="8 9" key="1">
    <citation type="submission" date="2019-04" db="EMBL/GenBank/DDBJ databases">
        <title>Lewinella litorea sp. nov., isolated from a marine sand.</title>
        <authorList>
            <person name="Yoon J.-H."/>
        </authorList>
    </citation>
    <scope>NUCLEOTIDE SEQUENCE [LARGE SCALE GENOMIC DNA]</scope>
    <source>
        <strain evidence="8 9">HSMS-39</strain>
    </source>
</reference>
<evidence type="ECO:0000259" key="7">
    <source>
        <dbReference type="PROSITE" id="PS50893"/>
    </source>
</evidence>
<evidence type="ECO:0000256" key="1">
    <source>
        <dbReference type="ARBA" id="ARBA00022737"/>
    </source>
</evidence>
<dbReference type="SUPFAM" id="SSF52540">
    <property type="entry name" value="P-loop containing nucleoside triphosphate hydrolases"/>
    <property type="match status" value="2"/>
</dbReference>
<dbReference type="Gene3D" id="1.10.287.380">
    <property type="entry name" value="Valyl-tRNA synthetase, C-terminal domain"/>
    <property type="match status" value="1"/>
</dbReference>
<evidence type="ECO:0000256" key="3">
    <source>
        <dbReference type="ARBA" id="ARBA00022840"/>
    </source>
</evidence>
<dbReference type="Pfam" id="PF12848">
    <property type="entry name" value="ABC_tran_Xtn"/>
    <property type="match status" value="1"/>
</dbReference>
<dbReference type="InterPro" id="IPR027417">
    <property type="entry name" value="P-loop_NTPase"/>
</dbReference>
<dbReference type="GO" id="GO:0016887">
    <property type="term" value="F:ATP hydrolysis activity"/>
    <property type="evidence" value="ECO:0007669"/>
    <property type="project" value="InterPro"/>
</dbReference>
<dbReference type="EMBL" id="SRSF01000003">
    <property type="protein sequence ID" value="THH39966.1"/>
    <property type="molecule type" value="Genomic_DNA"/>
</dbReference>
<name>A0A4S4NJH5_9BACT</name>
<dbReference type="InterPro" id="IPR037118">
    <property type="entry name" value="Val-tRNA_synth_C_sf"/>
</dbReference>
<keyword evidence="3 8" id="KW-0067">ATP-binding</keyword>
<accession>A0A4S4NJH5</accession>
<dbReference type="InterPro" id="IPR003439">
    <property type="entry name" value="ABC_transporter-like_ATP-bd"/>
</dbReference>
<evidence type="ECO:0000256" key="6">
    <source>
        <dbReference type="SAM" id="MobiDB-lite"/>
    </source>
</evidence>
<dbReference type="Pfam" id="PF00005">
    <property type="entry name" value="ABC_tran"/>
    <property type="match status" value="2"/>
</dbReference>
<keyword evidence="9" id="KW-1185">Reference proteome</keyword>
<proteinExistence type="inferred from homology"/>
<dbReference type="InterPro" id="IPR032524">
    <property type="entry name" value="ABC_tran_C"/>
</dbReference>
<dbReference type="InterPro" id="IPR051309">
    <property type="entry name" value="ABCF_ATPase"/>
</dbReference>
<dbReference type="SMART" id="SM00382">
    <property type="entry name" value="AAA"/>
    <property type="match status" value="2"/>
</dbReference>
<dbReference type="RefSeq" id="WP_136459019.1">
    <property type="nucleotide sequence ID" value="NZ_SRSF01000003.1"/>
</dbReference>
<evidence type="ECO:0000313" key="9">
    <source>
        <dbReference type="Proteomes" id="UP000308528"/>
    </source>
</evidence>
<keyword evidence="2" id="KW-0547">Nucleotide-binding</keyword>
<keyword evidence="1" id="KW-0677">Repeat</keyword>
<gene>
    <name evidence="8" type="ORF">E4021_10185</name>
</gene>
<comment type="catalytic activity">
    <reaction evidence="4">
        <text>ATP + H2O = ADP + phosphate + H(+)</text>
        <dbReference type="Rhea" id="RHEA:13065"/>
        <dbReference type="ChEBI" id="CHEBI:15377"/>
        <dbReference type="ChEBI" id="CHEBI:15378"/>
        <dbReference type="ChEBI" id="CHEBI:30616"/>
        <dbReference type="ChEBI" id="CHEBI:43474"/>
        <dbReference type="ChEBI" id="CHEBI:456216"/>
    </reaction>
</comment>
<dbReference type="FunFam" id="3.40.50.300:FF:000309">
    <property type="entry name" value="ABC transporter ATP-binding protein"/>
    <property type="match status" value="1"/>
</dbReference>
<organism evidence="8 9">
    <name type="scientific">Neolewinella litorea</name>
    <dbReference type="NCBI Taxonomy" id="2562452"/>
    <lineage>
        <taxon>Bacteria</taxon>
        <taxon>Pseudomonadati</taxon>
        <taxon>Bacteroidota</taxon>
        <taxon>Saprospiria</taxon>
        <taxon>Saprospirales</taxon>
        <taxon>Lewinellaceae</taxon>
        <taxon>Neolewinella</taxon>
    </lineage>
</organism>
<dbReference type="GO" id="GO:0005524">
    <property type="term" value="F:ATP binding"/>
    <property type="evidence" value="ECO:0007669"/>
    <property type="project" value="UniProtKB-KW"/>
</dbReference>
<comment type="similarity">
    <text evidence="5">Belongs to the ABC transporter superfamily. ABCF family. Uup subfamily.</text>
</comment>
<feature type="compositionally biased region" description="Basic and acidic residues" evidence="6">
    <location>
        <begin position="562"/>
        <end position="575"/>
    </location>
</feature>
<dbReference type="GO" id="GO:0003677">
    <property type="term" value="F:DNA binding"/>
    <property type="evidence" value="ECO:0007669"/>
    <property type="project" value="InterPro"/>
</dbReference>
<dbReference type="InterPro" id="IPR017871">
    <property type="entry name" value="ABC_transporter-like_CS"/>
</dbReference>
<evidence type="ECO:0000313" key="8">
    <source>
        <dbReference type="EMBL" id="THH39966.1"/>
    </source>
</evidence>